<keyword evidence="2" id="KW-1185">Reference proteome</keyword>
<accession>A0A811YMQ5</accession>
<protein>
    <submittedName>
        <fullName evidence="1">(raccoon dog) hypothetical protein</fullName>
    </submittedName>
</protein>
<proteinExistence type="predicted"/>
<organism evidence="1 2">
    <name type="scientific">Nyctereutes procyonoides</name>
    <name type="common">Raccoon dog</name>
    <name type="synonym">Canis procyonoides</name>
    <dbReference type="NCBI Taxonomy" id="34880"/>
    <lineage>
        <taxon>Eukaryota</taxon>
        <taxon>Metazoa</taxon>
        <taxon>Chordata</taxon>
        <taxon>Craniata</taxon>
        <taxon>Vertebrata</taxon>
        <taxon>Euteleostomi</taxon>
        <taxon>Mammalia</taxon>
        <taxon>Eutheria</taxon>
        <taxon>Laurasiatheria</taxon>
        <taxon>Carnivora</taxon>
        <taxon>Caniformia</taxon>
        <taxon>Canidae</taxon>
        <taxon>Nyctereutes</taxon>
    </lineage>
</organism>
<name>A0A811YMQ5_NYCPR</name>
<gene>
    <name evidence="1" type="ORF">NYPRO_LOCUS11598</name>
</gene>
<dbReference type="EMBL" id="CAJHUB010000681">
    <property type="protein sequence ID" value="CAD7678800.1"/>
    <property type="molecule type" value="Genomic_DNA"/>
</dbReference>
<reference evidence="1" key="1">
    <citation type="submission" date="2020-12" db="EMBL/GenBank/DDBJ databases">
        <authorList>
            <consortium name="Molecular Ecology Group"/>
        </authorList>
    </citation>
    <scope>NUCLEOTIDE SEQUENCE</scope>
    <source>
        <strain evidence="1">TBG_1078</strain>
    </source>
</reference>
<evidence type="ECO:0000313" key="2">
    <source>
        <dbReference type="Proteomes" id="UP000645828"/>
    </source>
</evidence>
<evidence type="ECO:0000313" key="1">
    <source>
        <dbReference type="EMBL" id="CAD7678800.1"/>
    </source>
</evidence>
<comment type="caution">
    <text evidence="1">The sequence shown here is derived from an EMBL/GenBank/DDBJ whole genome shotgun (WGS) entry which is preliminary data.</text>
</comment>
<sequence>MSKLVFVLWLNSQRVREKGRSTHSSCCGLPTCEVLGAGPSVPGASLSLSLSLSLCLPQCLSCHCEELFSEGFRISVSHQSKSI</sequence>
<dbReference type="Proteomes" id="UP000645828">
    <property type="component" value="Unassembled WGS sequence"/>
</dbReference>
<dbReference type="AlphaFoldDB" id="A0A811YMQ5"/>